<dbReference type="AlphaFoldDB" id="A0A5B8XKH5"/>
<dbReference type="SUPFAM" id="SSF53474">
    <property type="entry name" value="alpha/beta-Hydrolases"/>
    <property type="match status" value="2"/>
</dbReference>
<dbReference type="PROSITE" id="PS51257">
    <property type="entry name" value="PROKAR_LIPOPROTEIN"/>
    <property type="match status" value="1"/>
</dbReference>
<accession>A0A5B8XKH5</accession>
<evidence type="ECO:0000313" key="2">
    <source>
        <dbReference type="Proteomes" id="UP000321595"/>
    </source>
</evidence>
<dbReference type="OrthoDB" id="5477453at2"/>
<dbReference type="RefSeq" id="WP_146957127.1">
    <property type="nucleotide sequence ID" value="NZ_CP042467.1"/>
</dbReference>
<protein>
    <recommendedName>
        <fullName evidence="3">SbsA Ig-like domain-containing protein</fullName>
    </recommendedName>
</protein>
<keyword evidence="2" id="KW-1185">Reference proteome</keyword>
<reference evidence="1 2" key="1">
    <citation type="submission" date="2019-08" db="EMBL/GenBank/DDBJ databases">
        <authorList>
            <person name="Liang Q."/>
        </authorList>
    </citation>
    <scope>NUCLEOTIDE SEQUENCE [LARGE SCALE GENOMIC DNA]</scope>
    <source>
        <strain evidence="1 2">V1718</strain>
    </source>
</reference>
<gene>
    <name evidence="1" type="ORF">FRD01_01905</name>
</gene>
<dbReference type="EMBL" id="CP042467">
    <property type="protein sequence ID" value="QED26034.1"/>
    <property type="molecule type" value="Genomic_DNA"/>
</dbReference>
<dbReference type="InterPro" id="IPR029058">
    <property type="entry name" value="AB_hydrolase_fold"/>
</dbReference>
<evidence type="ECO:0000313" key="1">
    <source>
        <dbReference type="EMBL" id="QED26034.1"/>
    </source>
</evidence>
<dbReference type="KEGG" id="bbae:FRD01_01905"/>
<proteinExistence type="predicted"/>
<evidence type="ECO:0008006" key="3">
    <source>
        <dbReference type="Google" id="ProtNLM"/>
    </source>
</evidence>
<dbReference type="Proteomes" id="UP000321595">
    <property type="component" value="Chromosome"/>
</dbReference>
<organism evidence="1 2">
    <name type="scientific">Microvenator marinus</name>
    <dbReference type="NCBI Taxonomy" id="2600177"/>
    <lineage>
        <taxon>Bacteria</taxon>
        <taxon>Deltaproteobacteria</taxon>
        <taxon>Bradymonadales</taxon>
        <taxon>Microvenatoraceae</taxon>
        <taxon>Microvenator</taxon>
    </lineage>
</organism>
<dbReference type="Gene3D" id="3.40.50.1820">
    <property type="entry name" value="alpha/beta hydrolase"/>
    <property type="match status" value="1"/>
</dbReference>
<name>A0A5B8XKH5_9DELT</name>
<sequence length="1155" mass="128040">MYKVLLSAFLISIGASCIETNSPPEGLRLAEESGGPRIKWDLDARPFPDIPFPNDVATIVDATTTTGRSLNVSLEGGSDQEGKVRKYVNRMPGFGTFSPISVGFESPIDLNNLVERHQQKVPEFSDDAVFLVNIDPKSKNYGKFELIDFGLGNFPILLAEPDRYYDNDPRVQGTNLLYESTQEVDSNENGILDPIEDTDDDGVWDKPNLLDPSKDPLHPGNTLEWYERETNTLILRPVHTLEPATRYAVVLSSALVGEDGRSVDSPFDWINHTRQSSELSALRKILPEKLPQRFDKTLKDVRFAWVFSTQNPMEDLLSVRAGLYGHGTLKRLHDEFPAEFHAIHNMNSPESETPTFFKLDPLIEILAPLLPNLFGVASGSADVIKANLSAIDYLVSGTFISPYFLADKDGLANADYAGDFNPQDDDEVIEINPKTGEAYYQPGEVTFMCTVPKQTGNLKPPFPTIIYSHAINSTRLEILLFGGALSKFGFATCAIDAVGHGVVIPPEFSNLIGGATERLDIPNFPGAIEHHRAVDLNNDGIAESGGMFFTADILHTRDNFRQTAIDQLQFMRILRQFDGESRWPENFADSEWTRARPGLFTGFDADLDGTPEIRGDFNGDGVVDFGGDIAYVAFGTSLGGIQSTLLAGVEPTIRASVSNAGGGGLTDVSYRTTIRNARDGVVLRMIGPLLQGVALEPTEEGTARTRLYLTLATADRSANVEIGVVEGIEEGDQIVLRNPNREVRRAVPEHEKKSYTWMRNGRFRISIASDADEATRRKAKLGFDARLAFNDLIGCAEERRCDQTCPGNHTCNEENICIPIRQCIEAFDAQNPNFVDDPETDEDEATLFAEEFAKRTISDAREYGDPWFVEVYSPDGELKFVIDEFPANTVFENILYPKGSPLAALTTGLGLKRQTPNFRKFIGIAQTLIEGADPAVVAPHFQIRPFEFPYESEHFRDGYTNFVMAGTVGDQTVPISNGITIARTAGAIETLREDPRYEGLTENQFLIDNFVYEGIARFNRFADKPNTLFDADDLDEGLFRNPDTPDESYPNVDAEIPTRATWQTATGFSGLRLPYLKVTGEHTFNAPLTDTGFDATTFMTNWVGWYLIHRGQAYSDDPCLEQNEMAECEFIDLETFEPPDLFDCTTGACSTPFSP</sequence>